<proteinExistence type="predicted"/>
<dbReference type="Proteomes" id="UP001430290">
    <property type="component" value="Unassembled WGS sequence"/>
</dbReference>
<evidence type="ECO:0000256" key="2">
    <source>
        <dbReference type="PROSITE-ProRule" id="PRU00169"/>
    </source>
</evidence>
<dbReference type="RefSeq" id="WP_223627812.1">
    <property type="nucleotide sequence ID" value="NZ_JAIQDJ010000002.1"/>
</dbReference>
<evidence type="ECO:0000256" key="3">
    <source>
        <dbReference type="SAM" id="MobiDB-lite"/>
    </source>
</evidence>
<feature type="region of interest" description="Disordered" evidence="3">
    <location>
        <begin position="144"/>
        <end position="173"/>
    </location>
</feature>
<dbReference type="PANTHER" id="PTHR44591:SF19">
    <property type="entry name" value="TWO-COMPONENT RESPONSE REGULATOR-RELATED"/>
    <property type="match status" value="1"/>
</dbReference>
<gene>
    <name evidence="5" type="ORF">K7B09_05845</name>
</gene>
<protein>
    <submittedName>
        <fullName evidence="5">Response regulator</fullName>
    </submittedName>
</protein>
<evidence type="ECO:0000313" key="6">
    <source>
        <dbReference type="Proteomes" id="UP001430290"/>
    </source>
</evidence>
<comment type="caution">
    <text evidence="5">The sequence shown here is derived from an EMBL/GenBank/DDBJ whole genome shotgun (WGS) entry which is preliminary data.</text>
</comment>
<dbReference type="InterPro" id="IPR011006">
    <property type="entry name" value="CheY-like_superfamily"/>
</dbReference>
<name>A0ABS7TDC1_9GAMM</name>
<feature type="domain" description="Response regulatory" evidence="4">
    <location>
        <begin position="3"/>
        <end position="126"/>
    </location>
</feature>
<dbReference type="SMART" id="SM00448">
    <property type="entry name" value="REC"/>
    <property type="match status" value="1"/>
</dbReference>
<dbReference type="PANTHER" id="PTHR44591">
    <property type="entry name" value="STRESS RESPONSE REGULATOR PROTEIN 1"/>
    <property type="match status" value="1"/>
</dbReference>
<sequence length="173" mass="19167">MYRVLLLDDEANILRALRRNLASIPSSRLGGEALIIEVFTDPNAALDRCEDMQFDLLVSDYRMPEMSGVEFLARSIASHPNTPRVIVSGFADRDAIIAAINEAQLTRFIEKPWVDAELQRIVVAILTSQGGRIAGKFAAEASAQRERDRLEQESPGITEVDWNPDGSISIDPD</sequence>
<dbReference type="EMBL" id="JAIQDJ010000002">
    <property type="protein sequence ID" value="MBZ4185849.1"/>
    <property type="molecule type" value="Genomic_DNA"/>
</dbReference>
<keyword evidence="1 2" id="KW-0597">Phosphoprotein</keyword>
<accession>A0ABS7TDC1</accession>
<evidence type="ECO:0000313" key="5">
    <source>
        <dbReference type="EMBL" id="MBZ4185849.1"/>
    </source>
</evidence>
<evidence type="ECO:0000256" key="1">
    <source>
        <dbReference type="ARBA" id="ARBA00022553"/>
    </source>
</evidence>
<dbReference type="Gene3D" id="3.40.50.2300">
    <property type="match status" value="1"/>
</dbReference>
<dbReference type="InterPro" id="IPR050595">
    <property type="entry name" value="Bact_response_regulator"/>
</dbReference>
<evidence type="ECO:0000259" key="4">
    <source>
        <dbReference type="PROSITE" id="PS50110"/>
    </source>
</evidence>
<dbReference type="PROSITE" id="PS50110">
    <property type="entry name" value="RESPONSE_REGULATORY"/>
    <property type="match status" value="1"/>
</dbReference>
<feature type="modified residue" description="4-aspartylphosphate" evidence="2">
    <location>
        <position position="60"/>
    </location>
</feature>
<organism evidence="5 6">
    <name type="scientific">Thermomonas beijingensis</name>
    <dbReference type="NCBI Taxonomy" id="2872701"/>
    <lineage>
        <taxon>Bacteria</taxon>
        <taxon>Pseudomonadati</taxon>
        <taxon>Pseudomonadota</taxon>
        <taxon>Gammaproteobacteria</taxon>
        <taxon>Lysobacterales</taxon>
        <taxon>Lysobacteraceae</taxon>
        <taxon>Thermomonas</taxon>
    </lineage>
</organism>
<keyword evidence="6" id="KW-1185">Reference proteome</keyword>
<dbReference type="Pfam" id="PF00072">
    <property type="entry name" value="Response_reg"/>
    <property type="match status" value="1"/>
</dbReference>
<dbReference type="SUPFAM" id="SSF52172">
    <property type="entry name" value="CheY-like"/>
    <property type="match status" value="1"/>
</dbReference>
<dbReference type="InterPro" id="IPR001789">
    <property type="entry name" value="Sig_transdc_resp-reg_receiver"/>
</dbReference>
<reference evidence="5" key="1">
    <citation type="submission" date="2021-09" db="EMBL/GenBank/DDBJ databases">
        <authorList>
            <person name="Wu T."/>
            <person name="Guo S.Z."/>
        </authorList>
    </citation>
    <scope>NUCLEOTIDE SEQUENCE</scope>
    <source>
        <strain evidence="5">RSS-23</strain>
    </source>
</reference>